<dbReference type="SUPFAM" id="SSF57184">
    <property type="entry name" value="Growth factor receptor domain"/>
    <property type="match status" value="1"/>
</dbReference>
<gene>
    <name evidence="2" type="ORF">EGW08_011984</name>
</gene>
<feature type="non-terminal residue" evidence="2">
    <location>
        <position position="1"/>
    </location>
</feature>
<reference evidence="2 3" key="1">
    <citation type="submission" date="2019-01" db="EMBL/GenBank/DDBJ databases">
        <title>A draft genome assembly of the solar-powered sea slug Elysia chlorotica.</title>
        <authorList>
            <person name="Cai H."/>
            <person name="Li Q."/>
            <person name="Fang X."/>
            <person name="Li J."/>
            <person name="Curtis N.E."/>
            <person name="Altenburger A."/>
            <person name="Shibata T."/>
            <person name="Feng M."/>
            <person name="Maeda T."/>
            <person name="Schwartz J.A."/>
            <person name="Shigenobu S."/>
            <person name="Lundholm N."/>
            <person name="Nishiyama T."/>
            <person name="Yang H."/>
            <person name="Hasebe M."/>
            <person name="Li S."/>
            <person name="Pierce S.K."/>
            <person name="Wang J."/>
        </authorList>
    </citation>
    <scope>NUCLEOTIDE SEQUENCE [LARGE SCALE GENOMIC DNA]</scope>
    <source>
        <strain evidence="2">EC2010</strain>
        <tissue evidence="2">Whole organism of an adult</tissue>
    </source>
</reference>
<dbReference type="OrthoDB" id="413581at2759"/>
<dbReference type="InterPro" id="IPR011641">
    <property type="entry name" value="Tyr-kin_ephrin_A/B_rcpt-like"/>
</dbReference>
<dbReference type="AlphaFoldDB" id="A0A433TFA1"/>
<name>A0A433TFA1_ELYCH</name>
<comment type="caution">
    <text evidence="2">The sequence shown here is derived from an EMBL/GenBank/DDBJ whole genome shotgun (WGS) entry which is preliminary data.</text>
</comment>
<organism evidence="2 3">
    <name type="scientific">Elysia chlorotica</name>
    <name type="common">Eastern emerald elysia</name>
    <name type="synonym">Sea slug</name>
    <dbReference type="NCBI Taxonomy" id="188477"/>
    <lineage>
        <taxon>Eukaryota</taxon>
        <taxon>Metazoa</taxon>
        <taxon>Spiralia</taxon>
        <taxon>Lophotrochozoa</taxon>
        <taxon>Mollusca</taxon>
        <taxon>Gastropoda</taxon>
        <taxon>Heterobranchia</taxon>
        <taxon>Euthyneura</taxon>
        <taxon>Panpulmonata</taxon>
        <taxon>Sacoglossa</taxon>
        <taxon>Placobranchoidea</taxon>
        <taxon>Plakobranchidae</taxon>
        <taxon>Elysia</taxon>
    </lineage>
</organism>
<feature type="non-terminal residue" evidence="2">
    <location>
        <position position="220"/>
    </location>
</feature>
<feature type="domain" description="Tyrosine-protein kinase ephrin type A/B receptor-like" evidence="1">
    <location>
        <begin position="5"/>
        <end position="40"/>
    </location>
</feature>
<evidence type="ECO:0000259" key="1">
    <source>
        <dbReference type="Pfam" id="PF07699"/>
    </source>
</evidence>
<sequence>KCPSGSHEAVRCPGGSYQDETGQGDCKTCPEGFFCDSTQAPVVLFNDTICPQGYYCPNGTSYATEFPCPAGTYSNLEGLQAVSECSLCPGGYYCDGQAQTNYSTVCTAGFYCRQGATSGTPNQGEDADECPAGHYCPVQTSEPQKCPLGTFSSAKRLTDIAQCLNCTAGSYCGEMNLTAPSGPCQAGFYCPESSSLPTQVHCPAGHFCNASSSVPTPCPK</sequence>
<dbReference type="PANTHER" id="PTHR46104:SF1">
    <property type="entry name" value="GENE 9195-RELATED"/>
    <property type="match status" value="1"/>
</dbReference>
<protein>
    <recommendedName>
        <fullName evidence="1">Tyrosine-protein kinase ephrin type A/B receptor-like domain-containing protein</fullName>
    </recommendedName>
</protein>
<dbReference type="Proteomes" id="UP000271974">
    <property type="component" value="Unassembled WGS sequence"/>
</dbReference>
<dbReference type="Gene3D" id="2.10.50.10">
    <property type="entry name" value="Tumor Necrosis Factor Receptor, subunit A, domain 2"/>
    <property type="match status" value="2"/>
</dbReference>
<dbReference type="InterPro" id="IPR009030">
    <property type="entry name" value="Growth_fac_rcpt_cys_sf"/>
</dbReference>
<dbReference type="SMART" id="SM01411">
    <property type="entry name" value="Ephrin_rec_like"/>
    <property type="match status" value="4"/>
</dbReference>
<dbReference type="EMBL" id="RQTK01000402">
    <property type="protein sequence ID" value="RUS80255.1"/>
    <property type="molecule type" value="Genomic_DNA"/>
</dbReference>
<evidence type="ECO:0000313" key="2">
    <source>
        <dbReference type="EMBL" id="RUS80255.1"/>
    </source>
</evidence>
<dbReference type="PANTHER" id="PTHR46104">
    <property type="entry name" value="GENE 9195-RELATED-RELATED"/>
    <property type="match status" value="1"/>
</dbReference>
<keyword evidence="3" id="KW-1185">Reference proteome</keyword>
<dbReference type="Pfam" id="PF07699">
    <property type="entry name" value="Ephrin_rec_like"/>
    <property type="match status" value="1"/>
</dbReference>
<proteinExistence type="predicted"/>
<dbReference type="STRING" id="188477.A0A433TFA1"/>
<accession>A0A433TFA1</accession>
<evidence type="ECO:0000313" key="3">
    <source>
        <dbReference type="Proteomes" id="UP000271974"/>
    </source>
</evidence>